<dbReference type="Proteomes" id="UP000825483">
    <property type="component" value="Unassembled WGS sequence"/>
</dbReference>
<comment type="caution">
    <text evidence="2">The sequence shown here is derived from an EMBL/GenBank/DDBJ whole genome shotgun (WGS) entry which is preliminary data.</text>
</comment>
<dbReference type="RefSeq" id="WP_223928783.1">
    <property type="nucleotide sequence ID" value="NZ_BPTU01000001.1"/>
</dbReference>
<feature type="chain" id="PRO_5040155153" evidence="1">
    <location>
        <begin position="20"/>
        <end position="597"/>
    </location>
</feature>
<keyword evidence="1" id="KW-0732">Signal</keyword>
<gene>
    <name evidence="2" type="ORF">PRLR5076_21920</name>
</gene>
<dbReference type="EMBL" id="BPUB01000002">
    <property type="protein sequence ID" value="GJG59341.1"/>
    <property type="molecule type" value="Genomic_DNA"/>
</dbReference>
<proteinExistence type="predicted"/>
<evidence type="ECO:0000313" key="3">
    <source>
        <dbReference type="Proteomes" id="UP000825483"/>
    </source>
</evidence>
<organism evidence="2 3">
    <name type="scientific">Prevotella lacticifex</name>
    <dbReference type="NCBI Taxonomy" id="2854755"/>
    <lineage>
        <taxon>Bacteria</taxon>
        <taxon>Pseudomonadati</taxon>
        <taxon>Bacteroidota</taxon>
        <taxon>Bacteroidia</taxon>
        <taxon>Bacteroidales</taxon>
        <taxon>Prevotellaceae</taxon>
        <taxon>Prevotella</taxon>
    </lineage>
</organism>
<reference evidence="2" key="1">
    <citation type="journal article" date="2022" name="Int. J. Syst. Evol. Microbiol.">
        <title>Prevotella lacticifex sp. nov., isolated from the rumen of cows.</title>
        <authorList>
            <person name="Shinkai T."/>
            <person name="Ikeyama N."/>
            <person name="Kumagai M."/>
            <person name="Ohmori H."/>
            <person name="Sakamoto M."/>
            <person name="Ohkuma M."/>
            <person name="Mitsumori M."/>
        </authorList>
    </citation>
    <scope>NUCLEOTIDE SEQUENCE</scope>
    <source>
        <strain evidence="2">R5076</strain>
    </source>
</reference>
<dbReference type="GeneID" id="72466618"/>
<name>A0A9R1CB40_9BACT</name>
<dbReference type="AlphaFoldDB" id="A0A9R1CB40"/>
<evidence type="ECO:0000313" key="2">
    <source>
        <dbReference type="EMBL" id="GJG59341.1"/>
    </source>
</evidence>
<feature type="signal peptide" evidence="1">
    <location>
        <begin position="1"/>
        <end position="19"/>
    </location>
</feature>
<sequence>MKRTLLAMSALFVAATGFSQTSVLSSQAKQASLPRLNERFQVVRVSNKAPKVNHSASTGLYFTTPEGGFYEGYSLEGSGYYLSKLVVPFNTPTTFAKAGTGSWSRQGTPVSASDNYNFQAPYGEGMFYGPTLIQGTDSFCLGSNNIYTKLLDNNDSRLSDALKAQLTEISSPLHWGVMGPDSTALLYACDDHGSFIYNGTTYTNGAAFGFLDSHYLFGSGSVEEKGKTYTSYAIEQYMGKTTAPLYVENIVTEGRTSVAAGPLTKGATLTAYVCGVTPNAKDPTSFDADLDNVLDTLTATASDALDFQTADNGGDIVTYTGHLVFSKKTVDEFGTETTEPFIIPANTQFAIVVDGLDKDGVSYGIDGLRLNDDADANVQNGYISVKTSDGTHYHNAFTFSSRLAAKIALNAMYDGAKAPENPGGLFKFEDANLKYNVVRISNDGKTNLTDGATASVFDDKNANGLPGALVETVLPFFNADESANYDIKDLPDWVSNVNVTVLDDEAKLYVLTFNAQALPEGTTKRAATVYVVSDKGAVSDPIYLLQGDATVADGISSASVENVGNKADFRTYNLAGQQVSKAYKGVVISNGKKFIQK</sequence>
<accession>A0A9R1CB40</accession>
<evidence type="ECO:0000256" key="1">
    <source>
        <dbReference type="SAM" id="SignalP"/>
    </source>
</evidence>
<keyword evidence="3" id="KW-1185">Reference proteome</keyword>
<protein>
    <submittedName>
        <fullName evidence="2">Uncharacterized protein</fullName>
    </submittedName>
</protein>